<proteinExistence type="predicted"/>
<organism evidence="2 3">
    <name type="scientific">Digitaria exilis</name>
    <dbReference type="NCBI Taxonomy" id="1010633"/>
    <lineage>
        <taxon>Eukaryota</taxon>
        <taxon>Viridiplantae</taxon>
        <taxon>Streptophyta</taxon>
        <taxon>Embryophyta</taxon>
        <taxon>Tracheophyta</taxon>
        <taxon>Spermatophyta</taxon>
        <taxon>Magnoliopsida</taxon>
        <taxon>Liliopsida</taxon>
        <taxon>Poales</taxon>
        <taxon>Poaceae</taxon>
        <taxon>PACMAD clade</taxon>
        <taxon>Panicoideae</taxon>
        <taxon>Panicodae</taxon>
        <taxon>Paniceae</taxon>
        <taxon>Anthephorinae</taxon>
        <taxon>Digitaria</taxon>
    </lineage>
</organism>
<dbReference type="Proteomes" id="UP000636709">
    <property type="component" value="Unassembled WGS sequence"/>
</dbReference>
<gene>
    <name evidence="2" type="ORF">HU200_015874</name>
</gene>
<feature type="region of interest" description="Disordered" evidence="1">
    <location>
        <begin position="108"/>
        <end position="127"/>
    </location>
</feature>
<protein>
    <submittedName>
        <fullName evidence="2">Uncharacterized protein</fullName>
    </submittedName>
</protein>
<name>A0A835F903_9POAL</name>
<dbReference type="EMBL" id="JACEFO010001605">
    <property type="protein sequence ID" value="KAF8731927.1"/>
    <property type="molecule type" value="Genomic_DNA"/>
</dbReference>
<evidence type="ECO:0000256" key="1">
    <source>
        <dbReference type="SAM" id="MobiDB-lite"/>
    </source>
</evidence>
<comment type="caution">
    <text evidence="2">The sequence shown here is derived from an EMBL/GenBank/DDBJ whole genome shotgun (WGS) entry which is preliminary data.</text>
</comment>
<evidence type="ECO:0000313" key="3">
    <source>
        <dbReference type="Proteomes" id="UP000636709"/>
    </source>
</evidence>
<evidence type="ECO:0000313" key="2">
    <source>
        <dbReference type="EMBL" id="KAF8731927.1"/>
    </source>
</evidence>
<feature type="compositionally biased region" description="Basic and acidic residues" evidence="1">
    <location>
        <begin position="115"/>
        <end position="127"/>
    </location>
</feature>
<keyword evidence="3" id="KW-1185">Reference proteome</keyword>
<dbReference type="AlphaFoldDB" id="A0A835F903"/>
<reference evidence="2" key="1">
    <citation type="submission" date="2020-07" db="EMBL/GenBank/DDBJ databases">
        <title>Genome sequence and genetic diversity analysis of an under-domesticated orphan crop, white fonio (Digitaria exilis).</title>
        <authorList>
            <person name="Bennetzen J.L."/>
            <person name="Chen S."/>
            <person name="Ma X."/>
            <person name="Wang X."/>
            <person name="Yssel A.E.J."/>
            <person name="Chaluvadi S.R."/>
            <person name="Johnson M."/>
            <person name="Gangashetty P."/>
            <person name="Hamidou F."/>
            <person name="Sanogo M.D."/>
            <person name="Zwaenepoel A."/>
            <person name="Wallace J."/>
            <person name="Van De Peer Y."/>
            <person name="Van Deynze A."/>
        </authorList>
    </citation>
    <scope>NUCLEOTIDE SEQUENCE</scope>
    <source>
        <tissue evidence="2">Leaves</tissue>
    </source>
</reference>
<sequence>MGTSSPSPHLSSASVGASLLPPALRTPPLAGMRSSARSVASSGVPICFGSGLQLKRLGLLETSSTWNMEACYLPSLPSEASLEAASSDAAIVDGTYKLMPNVEKKVPEGAAVAESETRVEQEGKPGA</sequence>
<accession>A0A835F903</accession>